<organism evidence="4 5">
    <name type="scientific">Salinispora arenicola</name>
    <dbReference type="NCBI Taxonomy" id="168697"/>
    <lineage>
        <taxon>Bacteria</taxon>
        <taxon>Bacillati</taxon>
        <taxon>Actinomycetota</taxon>
        <taxon>Actinomycetes</taxon>
        <taxon>Micromonosporales</taxon>
        <taxon>Micromonosporaceae</taxon>
        <taxon>Salinispora</taxon>
    </lineage>
</organism>
<dbReference type="InterPro" id="IPR000863">
    <property type="entry name" value="Sulfotransferase_dom"/>
</dbReference>
<evidence type="ECO:0000313" key="5">
    <source>
        <dbReference type="Proteomes" id="UP000677457"/>
    </source>
</evidence>
<keyword evidence="5" id="KW-1185">Reference proteome</keyword>
<gene>
    <name evidence="4" type="ORF">Sar04_44470</name>
</gene>
<keyword evidence="2" id="KW-0808">Transferase</keyword>
<dbReference type="EMBL" id="BOQM01000045">
    <property type="protein sequence ID" value="GIM87711.1"/>
    <property type="molecule type" value="Genomic_DNA"/>
</dbReference>
<feature type="domain" description="Sulfotransferase" evidence="3">
    <location>
        <begin position="122"/>
        <end position="276"/>
    </location>
</feature>
<dbReference type="Proteomes" id="UP000677457">
    <property type="component" value="Unassembled WGS sequence"/>
</dbReference>
<evidence type="ECO:0000259" key="3">
    <source>
        <dbReference type="Pfam" id="PF00685"/>
    </source>
</evidence>
<dbReference type="Gene3D" id="3.40.50.300">
    <property type="entry name" value="P-loop containing nucleotide triphosphate hydrolases"/>
    <property type="match status" value="1"/>
</dbReference>
<evidence type="ECO:0000256" key="1">
    <source>
        <dbReference type="ARBA" id="ARBA00005771"/>
    </source>
</evidence>
<comment type="similarity">
    <text evidence="1">Belongs to the sulfotransferase 1 family.</text>
</comment>
<dbReference type="SUPFAM" id="SSF52540">
    <property type="entry name" value="P-loop containing nucleoside triphosphate hydrolases"/>
    <property type="match status" value="1"/>
</dbReference>
<comment type="caution">
    <text evidence="4">The sequence shown here is derived from an EMBL/GenBank/DDBJ whole genome shotgun (WGS) entry which is preliminary data.</text>
</comment>
<reference evidence="4 5" key="1">
    <citation type="submission" date="2021-03" db="EMBL/GenBank/DDBJ databases">
        <title>Whole genome shotgun sequence of Salinispora arenicola NBRC 105043.</title>
        <authorList>
            <person name="Komaki H."/>
            <person name="Tamura T."/>
        </authorList>
    </citation>
    <scope>NUCLEOTIDE SEQUENCE [LARGE SCALE GENOMIC DNA]</scope>
    <source>
        <strain evidence="4 5">NBRC 105043</strain>
    </source>
</reference>
<dbReference type="Pfam" id="PF00685">
    <property type="entry name" value="Sulfotransfer_1"/>
    <property type="match status" value="1"/>
</dbReference>
<name>A0ABQ4JXQ4_SALAC</name>
<evidence type="ECO:0000313" key="4">
    <source>
        <dbReference type="EMBL" id="GIM87711.1"/>
    </source>
</evidence>
<dbReference type="InterPro" id="IPR027417">
    <property type="entry name" value="P-loop_NTPase"/>
</dbReference>
<accession>A0ABQ4JXQ4</accession>
<protein>
    <recommendedName>
        <fullName evidence="3">Sulfotransferase domain-containing protein</fullName>
    </recommendedName>
</protein>
<evidence type="ECO:0000256" key="2">
    <source>
        <dbReference type="ARBA" id="ARBA00022679"/>
    </source>
</evidence>
<dbReference type="PANTHER" id="PTHR11783">
    <property type="entry name" value="SULFOTRANSFERASE SULT"/>
    <property type="match status" value="1"/>
</dbReference>
<sequence length="290" mass="33532">MMINRTIEFTKQHAPNSMRIAARRAQLEARNTTKRLAVPVVSRCEFDNIYHCTVLKTGSQWIKALFSDSTVYRHSGLLPYDPRFYRRRTAPVIPSGRAALALFRSYSQFQEISKPGTYRAFFVVRDPRDIVVSSYFSLRNSHAPMGDIPKARKDLQERSKREGMRYVISRLTKQNLFQQLRSWAVAPNSETIRLFRYEDLTGGQQADEVDRLMRHCGISLPPSELEALLSRYSFSRMRKDQEIPGKIPHYRNGKAGDWRNHFDDELHRAFSAATGDLVELLGYPARDQVS</sequence>
<proteinExistence type="inferred from homology"/>